<dbReference type="SUPFAM" id="SSF49899">
    <property type="entry name" value="Concanavalin A-like lectins/glucanases"/>
    <property type="match status" value="1"/>
</dbReference>
<dbReference type="InterPro" id="IPR014756">
    <property type="entry name" value="Ig_E-set"/>
</dbReference>
<accession>A0A329LVE7</accession>
<keyword evidence="3" id="KW-1185">Reference proteome</keyword>
<comment type="caution">
    <text evidence="2">The sequence shown here is derived from an EMBL/GenBank/DDBJ whole genome shotgun (WGS) entry which is preliminary data.</text>
</comment>
<dbReference type="SUPFAM" id="SSF81296">
    <property type="entry name" value="E set domains"/>
    <property type="match status" value="2"/>
</dbReference>
<dbReference type="InterPro" id="IPR003343">
    <property type="entry name" value="Big_2"/>
</dbReference>
<dbReference type="EMBL" id="QMFB01000039">
    <property type="protein sequence ID" value="RAV11122.1"/>
    <property type="molecule type" value="Genomic_DNA"/>
</dbReference>
<evidence type="ECO:0000313" key="2">
    <source>
        <dbReference type="EMBL" id="RAV11122.1"/>
    </source>
</evidence>
<dbReference type="InterPro" id="IPR058094">
    <property type="entry name" value="Ig-like_OmpL47-like"/>
</dbReference>
<evidence type="ECO:0000313" key="3">
    <source>
        <dbReference type="Proteomes" id="UP000250369"/>
    </source>
</evidence>
<proteinExistence type="predicted"/>
<dbReference type="GO" id="GO:0004568">
    <property type="term" value="F:chitinase activity"/>
    <property type="evidence" value="ECO:0007669"/>
    <property type="project" value="InterPro"/>
</dbReference>
<dbReference type="Pfam" id="PF08329">
    <property type="entry name" value="ChitinaseA_N"/>
    <property type="match status" value="1"/>
</dbReference>
<protein>
    <recommendedName>
        <fullName evidence="1">BIG2 domain-containing protein</fullName>
    </recommendedName>
</protein>
<dbReference type="SUPFAM" id="SSF49373">
    <property type="entry name" value="Invasin/intimin cell-adhesion fragments"/>
    <property type="match status" value="1"/>
</dbReference>
<dbReference type="OrthoDB" id="2480973at2"/>
<dbReference type="Gene3D" id="2.60.40.1080">
    <property type="match status" value="1"/>
</dbReference>
<dbReference type="InterPro" id="IPR008964">
    <property type="entry name" value="Invasin/intimin_cell_adhesion"/>
</dbReference>
<name>A0A329LVE7_9BACL</name>
<sequence>MFVVYANEKRYQISLNDKNKLYGLTSTSGTTFVHKEIDMPQDDAFHQWAITFDGLETISIKLDGIKIAAFKGIALPAAGRLDSIVVGNLPLNWEAGKNEVYFDRFKLVKGDPDVYMQDAADNLSQAGWTRSSAPVNGWYITDAGNSLGSPNGVSMKPVEPGQYLFYGDQSASAAGKYGYISQNMTIGAGAWSLEFSAKFAQLMTPSRYLAERGVVFDVRANQKRYKIAFNDGNQIVAQVGSGSAVDARRVTMPDDGQFHLWKISYDGNHAVSVSVDGTVVARFEQIAGTVNAADGLFIFNTPLDWQAGANEVYFDSIRFTQEVLGNPNVLIDDDGSGFPAMNWQANAPVAGAYFTDFRKTNGTAAGMKQAEAGTYLTYAEAGAGQATQLSKKVAIGSVPWALEFDAKMKSLASPSGTDLSKGLGFEVAAGGVVYRAVWNDGNKLRLLKIDGSYETVTLNMPSDQLYHTWGLAYDGRQVIVTLDGAKLGGWQGIGLQQAGPDQIRVINDTSGAATGNTEAVFDRIRLAKHVLPPWSQFNPMITGVSVLPTSSQAGGIDTVVSLFDADPLSFQDGTLQVEASLQQDGQTILTKLQAATGAYVPIHLDGIGASGRMTMLLRLLKDGAEITKVERNLEVYPSVSVLAPGQQATAEPGKVYLFTDMEEMRDETLGAPLTPTVSGWEKASYRYEGTSSDGVFLENFGDTHALSLPASLDGWFGVYIGYVTGSEQIAVSDGVQEHTVSTGESAAFDPGQAYGGKAIGEMFAFASDFQNHKLILKRVPGKQARIAYVKLKGLTAEEVSLYVQPDEGEQGKRVIYNNDGYSDFTSGLYANEQQLKEKAVDIYSGKDVGSLYWALGTTMAIFRDSPTALKPYTNMTPEQEALMRTSDKKGRDIILQLINSGKDPLEIVAGEAKQIGVNTFASLRMNAFYNHGEYPYLNGPRYEEFVQKNYMQLGNDGSKTFRMSYAYPEFREFVKNVLLEAAFVTNGQGEQVVSGVELDFGRYPNLFGYETTALPKAEIMTGFLRELRSALAGKQIAVRVPYYPVGAMDIETWVSEGLIDILIPSSVGHEEFNSNLTYFANMVKNTGVKLYGGFSGTLSGHELTKVEEDLKKRGIPITAGFNYISKQQYLWRTHQFYEAGYDGVYIFNNWRGNAGGQYILGELGDKVKVEKWHTFAYPAEWTQNIVATQGTPRSLLFYDDAASLKAAGWNVNAPQTGAYITDSANTMGNPSGASTKPVPAGQYLVYGDGTSAGKYVTMTKSFTIGAGPWKWQFDAKFADLITPSANLPDRGVIFRMNANGQKFILALNSYDAANHTAKVVFRGDALYRNIGTYNIPMPVDNAFHAWEIRFDGQSTVSLWMDGTKLAEYAGFNFPSTTADSIEISSVPLNVISGTNEMFIENIRFSKIVAPTSLELDPAAFKLGIGQSRQLTAVFTPNHATERTVTWSTYDPAVATVDANGLVTAVSAGVTQITATTAAGGLTATSTVTVEQPDITPPTTDAVIAGTAGAGGWYTSDVTVSLQASDDGPGAASTEYALTVIQSVYGIQSTDGFIPYESPIVLGDGIYQVQYRSTDQAGNVEAVQRMTFQIDATVPTASVELSTMAPTIQPVIAAITPSEPVTIMNNGGLDSFTFLANGSFTFEFVDEAGNRGTAAAVVNNIVPSAGGAPGKPVLSDDNGHDTGLLDGNYQVKMNLWSGNNGMLYNLYENDVLIDTQTLSDRSPNAQSATTAITYKANGTYRYVAELTNAFGTTRSDVLTVQVKDASPGKPVLFDDNWDGDGNFNISMNMWWGTNGTEYRLYENGVLIDTQTLSERTPQAQFAVTAIQGRQPGAYEYRSELVNRAGITSSETKLVRVR</sequence>
<organism evidence="2 3">
    <name type="scientific">Paenibacillus contaminans</name>
    <dbReference type="NCBI Taxonomy" id="450362"/>
    <lineage>
        <taxon>Bacteria</taxon>
        <taxon>Bacillati</taxon>
        <taxon>Bacillota</taxon>
        <taxon>Bacilli</taxon>
        <taxon>Bacillales</taxon>
        <taxon>Paenibacillaceae</taxon>
        <taxon>Paenibacillus</taxon>
    </lineage>
</organism>
<feature type="domain" description="BIG2" evidence="1">
    <location>
        <begin position="1409"/>
        <end position="1486"/>
    </location>
</feature>
<dbReference type="Gene3D" id="2.60.40.10">
    <property type="entry name" value="Immunoglobulins"/>
    <property type="match status" value="2"/>
</dbReference>
<dbReference type="InterPro" id="IPR013783">
    <property type="entry name" value="Ig-like_fold"/>
</dbReference>
<dbReference type="SMART" id="SM00635">
    <property type="entry name" value="BID_2"/>
    <property type="match status" value="1"/>
</dbReference>
<dbReference type="InterPro" id="IPR013540">
    <property type="entry name" value="ChitinaseA_N"/>
</dbReference>
<dbReference type="InterPro" id="IPR013320">
    <property type="entry name" value="ConA-like_dom_sf"/>
</dbReference>
<dbReference type="Proteomes" id="UP000250369">
    <property type="component" value="Unassembled WGS sequence"/>
</dbReference>
<reference evidence="2 3" key="1">
    <citation type="journal article" date="2009" name="Int. J. Syst. Evol. Microbiol.">
        <title>Paenibacillus contaminans sp. nov., isolated from a contaminated laboratory plate.</title>
        <authorList>
            <person name="Chou J.H."/>
            <person name="Lee J.H."/>
            <person name="Lin M.C."/>
            <person name="Chang P.S."/>
            <person name="Arun A.B."/>
            <person name="Young C.C."/>
            <person name="Chen W.M."/>
        </authorList>
    </citation>
    <scope>NUCLEOTIDE SEQUENCE [LARGE SCALE GENOMIC DNA]</scope>
    <source>
        <strain evidence="2 3">CKOBP-6</strain>
    </source>
</reference>
<gene>
    <name evidence="2" type="ORF">DQG23_36765</name>
</gene>
<dbReference type="Pfam" id="PF02368">
    <property type="entry name" value="Big_2"/>
    <property type="match status" value="1"/>
</dbReference>
<dbReference type="NCBIfam" id="NF047446">
    <property type="entry name" value="barrel_OmpL47"/>
    <property type="match status" value="1"/>
</dbReference>
<dbReference type="GO" id="GO:0006032">
    <property type="term" value="P:chitin catabolic process"/>
    <property type="evidence" value="ECO:0007669"/>
    <property type="project" value="InterPro"/>
</dbReference>
<evidence type="ECO:0000259" key="1">
    <source>
        <dbReference type="SMART" id="SM00635"/>
    </source>
</evidence>